<reference evidence="2" key="2">
    <citation type="submission" date="2023-05" db="EMBL/GenBank/DDBJ databases">
        <authorList>
            <person name="Fouks B."/>
        </authorList>
    </citation>
    <scope>NUCLEOTIDE SEQUENCE</scope>
    <source>
        <strain evidence="2">Stay&amp;Tobe</strain>
        <tissue evidence="2">Testes</tissue>
    </source>
</reference>
<accession>A0AAD8E8H6</accession>
<gene>
    <name evidence="2" type="ORF">L9F63_024204</name>
</gene>
<sequence>FSEKTFNEAAERSAGGRTDHVALLISLLIFNALLAVISTFESDIKCFEVRLGWRLALQSSLFILRKIAPSSVRRRNTVYLAQQKIFSRKKRPSPL</sequence>
<keyword evidence="1" id="KW-0812">Transmembrane</keyword>
<protein>
    <submittedName>
        <fullName evidence="2">Uncharacterized protein</fullName>
    </submittedName>
</protein>
<name>A0AAD8E8H6_DIPPU</name>
<organism evidence="2 3">
    <name type="scientific">Diploptera punctata</name>
    <name type="common">Pacific beetle cockroach</name>
    <dbReference type="NCBI Taxonomy" id="6984"/>
    <lineage>
        <taxon>Eukaryota</taxon>
        <taxon>Metazoa</taxon>
        <taxon>Ecdysozoa</taxon>
        <taxon>Arthropoda</taxon>
        <taxon>Hexapoda</taxon>
        <taxon>Insecta</taxon>
        <taxon>Pterygota</taxon>
        <taxon>Neoptera</taxon>
        <taxon>Polyneoptera</taxon>
        <taxon>Dictyoptera</taxon>
        <taxon>Blattodea</taxon>
        <taxon>Blaberoidea</taxon>
        <taxon>Blaberidae</taxon>
        <taxon>Diplopterinae</taxon>
        <taxon>Diploptera</taxon>
    </lineage>
</organism>
<dbReference type="Proteomes" id="UP001233999">
    <property type="component" value="Unassembled WGS sequence"/>
</dbReference>
<feature type="non-terminal residue" evidence="2">
    <location>
        <position position="95"/>
    </location>
</feature>
<evidence type="ECO:0000313" key="2">
    <source>
        <dbReference type="EMBL" id="KAJ9580619.1"/>
    </source>
</evidence>
<reference evidence="2" key="1">
    <citation type="journal article" date="2023" name="IScience">
        <title>Live-bearing cockroach genome reveals convergent evolutionary mechanisms linked to viviparity in insects and beyond.</title>
        <authorList>
            <person name="Fouks B."/>
            <person name="Harrison M.C."/>
            <person name="Mikhailova A.A."/>
            <person name="Marchal E."/>
            <person name="English S."/>
            <person name="Carruthers M."/>
            <person name="Jennings E.C."/>
            <person name="Chiamaka E.L."/>
            <person name="Frigard R.A."/>
            <person name="Pippel M."/>
            <person name="Attardo G.M."/>
            <person name="Benoit J.B."/>
            <person name="Bornberg-Bauer E."/>
            <person name="Tobe S.S."/>
        </authorList>
    </citation>
    <scope>NUCLEOTIDE SEQUENCE</scope>
    <source>
        <strain evidence="2">Stay&amp;Tobe</strain>
    </source>
</reference>
<evidence type="ECO:0000313" key="3">
    <source>
        <dbReference type="Proteomes" id="UP001233999"/>
    </source>
</evidence>
<comment type="caution">
    <text evidence="2">The sequence shown here is derived from an EMBL/GenBank/DDBJ whole genome shotgun (WGS) entry which is preliminary data.</text>
</comment>
<feature type="non-terminal residue" evidence="2">
    <location>
        <position position="1"/>
    </location>
</feature>
<keyword evidence="1" id="KW-1133">Transmembrane helix</keyword>
<keyword evidence="3" id="KW-1185">Reference proteome</keyword>
<proteinExistence type="predicted"/>
<evidence type="ECO:0000256" key="1">
    <source>
        <dbReference type="SAM" id="Phobius"/>
    </source>
</evidence>
<keyword evidence="1" id="KW-0472">Membrane</keyword>
<feature type="transmembrane region" description="Helical" evidence="1">
    <location>
        <begin position="21"/>
        <end position="40"/>
    </location>
</feature>
<dbReference type="AlphaFoldDB" id="A0AAD8E8H6"/>
<dbReference type="EMBL" id="JASPKZ010008241">
    <property type="protein sequence ID" value="KAJ9580619.1"/>
    <property type="molecule type" value="Genomic_DNA"/>
</dbReference>